<dbReference type="PROSITE" id="PS50928">
    <property type="entry name" value="ABC_TM1"/>
    <property type="match status" value="1"/>
</dbReference>
<dbReference type="PANTHER" id="PTHR30151:SF0">
    <property type="entry name" value="ABC TRANSPORTER PERMEASE PROTEIN MJ0413-RELATED"/>
    <property type="match status" value="1"/>
</dbReference>
<evidence type="ECO:0000256" key="2">
    <source>
        <dbReference type="ARBA" id="ARBA00022448"/>
    </source>
</evidence>
<dbReference type="InterPro" id="IPR000515">
    <property type="entry name" value="MetI-like"/>
</dbReference>
<feature type="transmembrane region" description="Helical" evidence="7">
    <location>
        <begin position="176"/>
        <end position="195"/>
    </location>
</feature>
<evidence type="ECO:0000256" key="5">
    <source>
        <dbReference type="ARBA" id="ARBA00022989"/>
    </source>
</evidence>
<proteinExistence type="inferred from homology"/>
<organism evidence="9 10">
    <name type="scientific">Pararhodobacter zhoushanensis</name>
    <dbReference type="NCBI Taxonomy" id="2479545"/>
    <lineage>
        <taxon>Bacteria</taxon>
        <taxon>Pseudomonadati</taxon>
        <taxon>Pseudomonadota</taxon>
        <taxon>Alphaproteobacteria</taxon>
        <taxon>Rhodobacterales</taxon>
        <taxon>Paracoccaceae</taxon>
        <taxon>Pararhodobacter</taxon>
    </lineage>
</organism>
<comment type="similarity">
    <text evidence="7">Belongs to the binding-protein-dependent transport system permease family.</text>
</comment>
<dbReference type="EMBL" id="JAPDFL010000002">
    <property type="protein sequence ID" value="MCW1935072.1"/>
    <property type="molecule type" value="Genomic_DNA"/>
</dbReference>
<sequence>MTALKGLALPIGLLIVWQIAAMATGLQSDTLAAPDGILSALVAGLTSAPFWVDTGDTLAAGGMGLALGFSVGAGAGILFALVPPVSRILRVTVELLRPLPSIAIVPIALLIFGFGYQLEVAIVAFATCFPVLVLTESAVRQVEPRLSEVARALGLTAWARITKIVLPAVLPRLFVALRLAAGIALIVAITVEIAANPIGLGSRLLRAASSLRPEDMFATLFWIAFLGWALNWGMLRLQSWLFPAMSRSKR</sequence>
<dbReference type="Proteomes" id="UP001208938">
    <property type="component" value="Unassembled WGS sequence"/>
</dbReference>
<evidence type="ECO:0000313" key="10">
    <source>
        <dbReference type="Proteomes" id="UP001208938"/>
    </source>
</evidence>
<evidence type="ECO:0000259" key="8">
    <source>
        <dbReference type="PROSITE" id="PS50928"/>
    </source>
</evidence>
<keyword evidence="4 7" id="KW-0812">Transmembrane</keyword>
<evidence type="ECO:0000256" key="3">
    <source>
        <dbReference type="ARBA" id="ARBA00022475"/>
    </source>
</evidence>
<dbReference type="CDD" id="cd06261">
    <property type="entry name" value="TM_PBP2"/>
    <property type="match status" value="1"/>
</dbReference>
<feature type="transmembrane region" description="Helical" evidence="7">
    <location>
        <begin position="58"/>
        <end position="83"/>
    </location>
</feature>
<dbReference type="PANTHER" id="PTHR30151">
    <property type="entry name" value="ALKANE SULFONATE ABC TRANSPORTER-RELATED, MEMBRANE SUBUNIT"/>
    <property type="match status" value="1"/>
</dbReference>
<evidence type="ECO:0000256" key="7">
    <source>
        <dbReference type="RuleBase" id="RU363032"/>
    </source>
</evidence>
<dbReference type="SUPFAM" id="SSF161098">
    <property type="entry name" value="MetI-like"/>
    <property type="match status" value="1"/>
</dbReference>
<reference evidence="9 10" key="1">
    <citation type="submission" date="2022-10" db="EMBL/GenBank/DDBJ databases">
        <title>Pararhodobacter sp. nov., isolated from marine algae.</title>
        <authorList>
            <person name="Choi B.J."/>
            <person name="Kim J.M."/>
            <person name="Lee J.K."/>
            <person name="Choi D.G."/>
            <person name="Jeon C.O."/>
        </authorList>
    </citation>
    <scope>NUCLEOTIDE SEQUENCE [LARGE SCALE GENOMIC DNA]</scope>
    <source>
        <strain evidence="9 10">ZQ420</strain>
    </source>
</reference>
<evidence type="ECO:0000256" key="4">
    <source>
        <dbReference type="ARBA" id="ARBA00022692"/>
    </source>
</evidence>
<keyword evidence="2 7" id="KW-0813">Transport</keyword>
<comment type="caution">
    <text evidence="9">The sequence shown here is derived from an EMBL/GenBank/DDBJ whole genome shotgun (WGS) entry which is preliminary data.</text>
</comment>
<feature type="transmembrane region" description="Helical" evidence="7">
    <location>
        <begin position="95"/>
        <end position="114"/>
    </location>
</feature>
<dbReference type="Pfam" id="PF00528">
    <property type="entry name" value="BPD_transp_1"/>
    <property type="match status" value="1"/>
</dbReference>
<dbReference type="Gene3D" id="1.10.3720.10">
    <property type="entry name" value="MetI-like"/>
    <property type="match status" value="1"/>
</dbReference>
<evidence type="ECO:0000256" key="6">
    <source>
        <dbReference type="ARBA" id="ARBA00023136"/>
    </source>
</evidence>
<feature type="transmembrane region" description="Helical" evidence="7">
    <location>
        <begin position="120"/>
        <end position="139"/>
    </location>
</feature>
<keyword evidence="5 7" id="KW-1133">Transmembrane helix</keyword>
<keyword evidence="10" id="KW-1185">Reference proteome</keyword>
<feature type="transmembrane region" description="Helical" evidence="7">
    <location>
        <begin position="216"/>
        <end position="235"/>
    </location>
</feature>
<evidence type="ECO:0000256" key="1">
    <source>
        <dbReference type="ARBA" id="ARBA00004651"/>
    </source>
</evidence>
<protein>
    <submittedName>
        <fullName evidence="9">ABC transporter permease subunit</fullName>
    </submittedName>
</protein>
<feature type="domain" description="ABC transmembrane type-1" evidence="8">
    <location>
        <begin position="54"/>
        <end position="238"/>
    </location>
</feature>
<evidence type="ECO:0000313" key="9">
    <source>
        <dbReference type="EMBL" id="MCW1935072.1"/>
    </source>
</evidence>
<accession>A0ABT3H5L6</accession>
<dbReference type="RefSeq" id="WP_264507956.1">
    <property type="nucleotide sequence ID" value="NZ_JAPDFL010000002.1"/>
</dbReference>
<comment type="subcellular location">
    <subcellularLocation>
        <location evidence="1 7">Cell membrane</location>
        <topology evidence="1 7">Multi-pass membrane protein</topology>
    </subcellularLocation>
</comment>
<keyword evidence="3" id="KW-1003">Cell membrane</keyword>
<keyword evidence="6 7" id="KW-0472">Membrane</keyword>
<dbReference type="InterPro" id="IPR035906">
    <property type="entry name" value="MetI-like_sf"/>
</dbReference>
<gene>
    <name evidence="9" type="ORF">OKW52_23135</name>
</gene>
<name>A0ABT3H5L6_9RHOB</name>